<keyword evidence="3" id="KW-1003">Cell membrane</keyword>
<comment type="caution">
    <text evidence="10">The sequence shown here is derived from an EMBL/GenBank/DDBJ whole genome shotgun (WGS) entry which is preliminary data.</text>
</comment>
<evidence type="ECO:0000256" key="8">
    <source>
        <dbReference type="SAM" id="MobiDB-lite"/>
    </source>
</evidence>
<dbReference type="PANTHER" id="PTHR43227:SF8">
    <property type="entry name" value="DIACETYLCHITOBIOSE UPTAKE SYSTEM PERMEASE PROTEIN DASB"/>
    <property type="match status" value="1"/>
</dbReference>
<evidence type="ECO:0000256" key="7">
    <source>
        <dbReference type="RuleBase" id="RU363032"/>
    </source>
</evidence>
<accession>A0ABN2T0K7</accession>
<keyword evidence="5 7" id="KW-1133">Transmembrane helix</keyword>
<feature type="compositionally biased region" description="Pro residues" evidence="8">
    <location>
        <begin position="37"/>
        <end position="49"/>
    </location>
</feature>
<dbReference type="Gene3D" id="1.10.3720.10">
    <property type="entry name" value="MetI-like"/>
    <property type="match status" value="2"/>
</dbReference>
<evidence type="ECO:0000256" key="1">
    <source>
        <dbReference type="ARBA" id="ARBA00004651"/>
    </source>
</evidence>
<keyword evidence="4 7" id="KW-0812">Transmembrane</keyword>
<gene>
    <name evidence="10" type="ORF">GCM10009838_71220</name>
</gene>
<dbReference type="RefSeq" id="WP_425558827.1">
    <property type="nucleotide sequence ID" value="NZ_BAAAQM010000056.1"/>
</dbReference>
<protein>
    <submittedName>
        <fullName evidence="10">Sugar ABC transporter permease</fullName>
    </submittedName>
</protein>
<reference evidence="10 11" key="1">
    <citation type="journal article" date="2019" name="Int. J. Syst. Evol. Microbiol.">
        <title>The Global Catalogue of Microorganisms (GCM) 10K type strain sequencing project: providing services to taxonomists for standard genome sequencing and annotation.</title>
        <authorList>
            <consortium name="The Broad Institute Genomics Platform"/>
            <consortium name="The Broad Institute Genome Sequencing Center for Infectious Disease"/>
            <person name="Wu L."/>
            <person name="Ma J."/>
        </authorList>
    </citation>
    <scope>NUCLEOTIDE SEQUENCE [LARGE SCALE GENOMIC DNA]</scope>
    <source>
        <strain evidence="10 11">JCM 16013</strain>
    </source>
</reference>
<dbReference type="SUPFAM" id="SSF161098">
    <property type="entry name" value="MetI-like"/>
    <property type="match status" value="1"/>
</dbReference>
<dbReference type="PANTHER" id="PTHR43227">
    <property type="entry name" value="BLL4140 PROTEIN"/>
    <property type="match status" value="1"/>
</dbReference>
<evidence type="ECO:0000313" key="11">
    <source>
        <dbReference type="Proteomes" id="UP001499854"/>
    </source>
</evidence>
<evidence type="ECO:0000256" key="4">
    <source>
        <dbReference type="ARBA" id="ARBA00022692"/>
    </source>
</evidence>
<sequence length="502" mass="52463">MDESLSATPAAGDSPAAGPPTPTPDAAPDARSDAAPDPVPAAVPTPAPLLQPALPSGPHPLAGHGGPSPLRIPVRVRFGFMVPAAVILLGIIIWPAIDSIWLSLHDHDGSKWVGLQNYKTLFTDHATLKALQNNIIWVVCAPTVACALGLMFALLSEKIRWSTAFKAIIFMPMAISFLAAGVIFELVYQQDPNQGVANAVAVGIHDTFAPSSKYPGAHPRPDLAKPAAGGSFTSVKTYTAGSVANVPLVGIQAAKLPGKSAQAAAPAAQPAADQIEGTVWLDIIYGGGGTPNHIDTGKKGMPGISVKAIDTATGKAAGSATAHDDGTFTIKGLKPGASYALEIPAANFAEPYRGIQWLGPSLVTPAIIASYLWIWAGFAMVLIAAGLASIPRELQEAARVDGANERQIFWRVTVPLLAPVLLVVLVTQIINVLKVFDLVYVIAPGSTLPDANVLAVHMWSVSFGGGQDQGLGSAIGVFLYLLVLPAMYFNIRRLRNEKKEGR</sequence>
<evidence type="ECO:0000256" key="2">
    <source>
        <dbReference type="ARBA" id="ARBA00022448"/>
    </source>
</evidence>
<evidence type="ECO:0000256" key="6">
    <source>
        <dbReference type="ARBA" id="ARBA00023136"/>
    </source>
</evidence>
<dbReference type="InterPro" id="IPR050809">
    <property type="entry name" value="UgpAE/MalFG_permease"/>
</dbReference>
<dbReference type="CDD" id="cd06261">
    <property type="entry name" value="TM_PBP2"/>
    <property type="match status" value="1"/>
</dbReference>
<dbReference type="InterPro" id="IPR000515">
    <property type="entry name" value="MetI-like"/>
</dbReference>
<evidence type="ECO:0000256" key="5">
    <source>
        <dbReference type="ARBA" id="ARBA00022989"/>
    </source>
</evidence>
<feature type="domain" description="ABC transmembrane type-1" evidence="9">
    <location>
        <begin position="131"/>
        <end position="490"/>
    </location>
</feature>
<keyword evidence="6 7" id="KW-0472">Membrane</keyword>
<feature type="transmembrane region" description="Helical" evidence="7">
    <location>
        <begin position="135"/>
        <end position="155"/>
    </location>
</feature>
<feature type="region of interest" description="Disordered" evidence="8">
    <location>
        <begin position="1"/>
        <end position="64"/>
    </location>
</feature>
<dbReference type="Proteomes" id="UP001499854">
    <property type="component" value="Unassembled WGS sequence"/>
</dbReference>
<feature type="transmembrane region" description="Helical" evidence="7">
    <location>
        <begin position="78"/>
        <end position="97"/>
    </location>
</feature>
<feature type="transmembrane region" description="Helical" evidence="7">
    <location>
        <begin position="368"/>
        <end position="388"/>
    </location>
</feature>
<feature type="compositionally biased region" description="Low complexity" evidence="8">
    <location>
        <begin position="1"/>
        <end position="16"/>
    </location>
</feature>
<organism evidence="10 11">
    <name type="scientific">Catenulispora subtropica</name>
    <dbReference type="NCBI Taxonomy" id="450798"/>
    <lineage>
        <taxon>Bacteria</taxon>
        <taxon>Bacillati</taxon>
        <taxon>Actinomycetota</taxon>
        <taxon>Actinomycetes</taxon>
        <taxon>Catenulisporales</taxon>
        <taxon>Catenulisporaceae</taxon>
        <taxon>Catenulispora</taxon>
    </lineage>
</organism>
<dbReference type="EMBL" id="BAAAQM010000056">
    <property type="protein sequence ID" value="GAA1996015.1"/>
    <property type="molecule type" value="Genomic_DNA"/>
</dbReference>
<keyword evidence="2 7" id="KW-0813">Transport</keyword>
<dbReference type="Pfam" id="PF00528">
    <property type="entry name" value="BPD_transp_1"/>
    <property type="match status" value="1"/>
</dbReference>
<keyword evidence="11" id="KW-1185">Reference proteome</keyword>
<dbReference type="InterPro" id="IPR035906">
    <property type="entry name" value="MetI-like_sf"/>
</dbReference>
<dbReference type="PROSITE" id="PS50928">
    <property type="entry name" value="ABC_TM1"/>
    <property type="match status" value="1"/>
</dbReference>
<feature type="transmembrane region" description="Helical" evidence="7">
    <location>
        <begin position="167"/>
        <end position="188"/>
    </location>
</feature>
<evidence type="ECO:0000313" key="10">
    <source>
        <dbReference type="EMBL" id="GAA1996015.1"/>
    </source>
</evidence>
<feature type="transmembrane region" description="Helical" evidence="7">
    <location>
        <begin position="470"/>
        <end position="489"/>
    </location>
</feature>
<evidence type="ECO:0000256" key="3">
    <source>
        <dbReference type="ARBA" id="ARBA00022475"/>
    </source>
</evidence>
<feature type="transmembrane region" description="Helical" evidence="7">
    <location>
        <begin position="408"/>
        <end position="430"/>
    </location>
</feature>
<comment type="similarity">
    <text evidence="7">Belongs to the binding-protein-dependent transport system permease family.</text>
</comment>
<comment type="subcellular location">
    <subcellularLocation>
        <location evidence="1 7">Cell membrane</location>
        <topology evidence="1 7">Multi-pass membrane protein</topology>
    </subcellularLocation>
</comment>
<evidence type="ECO:0000259" key="9">
    <source>
        <dbReference type="PROSITE" id="PS50928"/>
    </source>
</evidence>
<name>A0ABN2T0K7_9ACTN</name>
<proteinExistence type="inferred from homology"/>